<dbReference type="GO" id="GO:0008757">
    <property type="term" value="F:S-adenosylmethionine-dependent methyltransferase activity"/>
    <property type="evidence" value="ECO:0007669"/>
    <property type="project" value="InterPro"/>
</dbReference>
<keyword evidence="2" id="KW-0489">Methyltransferase</keyword>
<dbReference type="SUPFAM" id="SSF53335">
    <property type="entry name" value="S-adenosyl-L-methionine-dependent methyltransferases"/>
    <property type="match status" value="1"/>
</dbReference>
<keyword evidence="2" id="KW-0808">Transferase</keyword>
<dbReference type="EMBL" id="CCCS020000023">
    <property type="protein sequence ID" value="CDQ09635.1"/>
    <property type="molecule type" value="Genomic_DNA"/>
</dbReference>
<evidence type="ECO:0000313" key="3">
    <source>
        <dbReference type="EMBL" id="QQD72326.1"/>
    </source>
</evidence>
<organism evidence="2">
    <name type="scientific">Acidithiobacillus ferrivorans</name>
    <dbReference type="NCBI Taxonomy" id="160808"/>
    <lineage>
        <taxon>Bacteria</taxon>
        <taxon>Pseudomonadati</taxon>
        <taxon>Pseudomonadota</taxon>
        <taxon>Acidithiobacillia</taxon>
        <taxon>Acidithiobacillales</taxon>
        <taxon>Acidithiobacillaceae</taxon>
        <taxon>Acidithiobacillus</taxon>
    </lineage>
</organism>
<sequence length="204" mass="22291">MSYQSLQRAYALWAPLYNAAVRGFSAPLRQRSLSNIPSAPCRVLIDGIGTGLDIPYLPGTCAAVGIDLTHAMLRHAQSLSPHFPLIQADAEALPFPDNCFDIVVMHLILAVVPHAGLAFAEASRVLKPGGRILLLDKFLRRGERAFWRRLLAPLSGPIATHTDLVFEDLLAQRPELQIVSDIPAAVGGWFRLITLEKTRAAPTQ</sequence>
<dbReference type="EMBL" id="LT841305">
    <property type="protein sequence ID" value="SMH67120.1"/>
    <property type="molecule type" value="Genomic_DNA"/>
</dbReference>
<dbReference type="InterPro" id="IPR013216">
    <property type="entry name" value="Methyltransf_11"/>
</dbReference>
<dbReference type="PANTHER" id="PTHR43591:SF24">
    <property type="entry name" value="2-METHOXY-6-POLYPRENYL-1,4-BENZOQUINOL METHYLASE, MITOCHONDRIAL"/>
    <property type="match status" value="1"/>
</dbReference>
<gene>
    <name evidence="2" type="ORF">AFERRI_30281</name>
    <name evidence="4" type="ORF">AFERRI_50321</name>
    <name evidence="3" type="ORF">H2515_13120</name>
</gene>
<dbReference type="Pfam" id="PF08241">
    <property type="entry name" value="Methyltransf_11"/>
    <property type="match status" value="1"/>
</dbReference>
<dbReference type="Proteomes" id="UP000193925">
    <property type="component" value="Chromosome AFERRI"/>
</dbReference>
<protein>
    <submittedName>
        <fullName evidence="3">Class I SAM-dependent methyltransferase</fullName>
    </submittedName>
    <submittedName>
        <fullName evidence="2">Methyltransferase type 11</fullName>
    </submittedName>
</protein>
<dbReference type="CDD" id="cd02440">
    <property type="entry name" value="AdoMet_MTases"/>
    <property type="match status" value="1"/>
</dbReference>
<reference evidence="2" key="1">
    <citation type="submission" date="2014-03" db="EMBL/GenBank/DDBJ databases">
        <authorList>
            <person name="Genoscope - CEA"/>
        </authorList>
    </citation>
    <scope>NUCLEOTIDE SEQUENCE [LARGE SCALE GENOMIC DNA]</scope>
    <source>
        <strain evidence="2">CF27</strain>
    </source>
</reference>
<evidence type="ECO:0000313" key="4">
    <source>
        <dbReference type="EMBL" id="SMH67120.1"/>
    </source>
</evidence>
<dbReference type="AlphaFoldDB" id="A0A060UME5"/>
<proteinExistence type="predicted"/>
<evidence type="ECO:0000313" key="6">
    <source>
        <dbReference type="Proteomes" id="UP000595420"/>
    </source>
</evidence>
<keyword evidence="5" id="KW-1185">Reference proteome</keyword>
<dbReference type="RefSeq" id="WP_035191931.1">
    <property type="nucleotide sequence ID" value="NZ_CCCS020000023.1"/>
</dbReference>
<evidence type="ECO:0000313" key="2">
    <source>
        <dbReference type="EMBL" id="CDQ09635.1"/>
    </source>
</evidence>
<feature type="domain" description="Methyltransferase type 11" evidence="1">
    <location>
        <begin position="47"/>
        <end position="133"/>
    </location>
</feature>
<reference evidence="4 5" key="3">
    <citation type="submission" date="2017-03" db="EMBL/GenBank/DDBJ databases">
        <authorList>
            <person name="Regsiter A."/>
            <person name="William W."/>
        </authorList>
    </citation>
    <scope>NUCLEOTIDE SEQUENCE [LARGE SCALE GENOMIC DNA]</scope>
    <source>
        <strain evidence="4">PRJEB5721</strain>
    </source>
</reference>
<evidence type="ECO:0000259" key="1">
    <source>
        <dbReference type="Pfam" id="PF08241"/>
    </source>
</evidence>
<name>A0A060UME5_9PROT</name>
<dbReference type="Proteomes" id="UP000595420">
    <property type="component" value="Chromosome"/>
</dbReference>
<accession>A0A060UME5</accession>
<dbReference type="EMBL" id="CP059488">
    <property type="protein sequence ID" value="QQD72326.1"/>
    <property type="molecule type" value="Genomic_DNA"/>
</dbReference>
<evidence type="ECO:0000313" key="5">
    <source>
        <dbReference type="Proteomes" id="UP000193925"/>
    </source>
</evidence>
<dbReference type="PANTHER" id="PTHR43591">
    <property type="entry name" value="METHYLTRANSFERASE"/>
    <property type="match status" value="1"/>
</dbReference>
<dbReference type="GO" id="GO:0032259">
    <property type="term" value="P:methylation"/>
    <property type="evidence" value="ECO:0007669"/>
    <property type="project" value="UniProtKB-KW"/>
</dbReference>
<reference evidence="3 6" key="4">
    <citation type="submission" date="2020-07" db="EMBL/GenBank/DDBJ databases">
        <title>Complete genome sequence analysis of Acidithiobacillus ferrivorans XJFY6S-08 reveals extreme environmental adaptation to alpine acid mine drainage.</title>
        <authorList>
            <person name="Yan L."/>
            <person name="Ni Y."/>
        </authorList>
    </citation>
    <scope>NUCLEOTIDE SEQUENCE [LARGE SCALE GENOMIC DNA]</scope>
    <source>
        <strain evidence="3 6">XJFY6S-08</strain>
    </source>
</reference>
<reference evidence="2" key="2">
    <citation type="submission" date="2014-07" db="EMBL/GenBank/DDBJ databases">
        <title>Initial genome analysis of the psychrotolerant acidophile Acidithiobacillus ferrivorans CF27: insights into iron and sulfur oxidation pathways and into biofilm formation.</title>
        <authorList>
            <person name="Talla E."/>
            <person name="Hedrich S."/>
            <person name="Mangenot S."/>
            <person name="Ji B."/>
            <person name="Johnson D.B."/>
            <person name="Barbe V."/>
            <person name="Bonnefoy V."/>
        </authorList>
    </citation>
    <scope>NUCLEOTIDE SEQUENCE [LARGE SCALE GENOMIC DNA]</scope>
    <source>
        <strain evidence="2">CF27</strain>
    </source>
</reference>
<dbReference type="Gene3D" id="3.40.50.150">
    <property type="entry name" value="Vaccinia Virus protein VP39"/>
    <property type="match status" value="1"/>
</dbReference>
<dbReference type="InterPro" id="IPR029063">
    <property type="entry name" value="SAM-dependent_MTases_sf"/>
</dbReference>